<dbReference type="GO" id="GO:0003700">
    <property type="term" value="F:DNA-binding transcription factor activity"/>
    <property type="evidence" value="ECO:0007669"/>
    <property type="project" value="InterPro"/>
</dbReference>
<dbReference type="Pfam" id="PF01371">
    <property type="entry name" value="Trp_repressor"/>
    <property type="match status" value="1"/>
</dbReference>
<dbReference type="PANTHER" id="PTHR40080">
    <property type="entry name" value="LMO1763 PROTEIN"/>
    <property type="match status" value="1"/>
</dbReference>
<dbReference type="InterPro" id="IPR000831">
    <property type="entry name" value="Trp_repress"/>
</dbReference>
<dbReference type="AlphaFoldDB" id="A0A1G2HSX9"/>
<dbReference type="InterPro" id="IPR010921">
    <property type="entry name" value="Trp_repressor/repl_initiator"/>
</dbReference>
<reference evidence="1 2" key="1">
    <citation type="journal article" date="2016" name="Nat. Commun.">
        <title>Thousands of microbial genomes shed light on interconnected biogeochemical processes in an aquifer system.</title>
        <authorList>
            <person name="Anantharaman K."/>
            <person name="Brown C.T."/>
            <person name="Hug L.A."/>
            <person name="Sharon I."/>
            <person name="Castelle C.J."/>
            <person name="Probst A.J."/>
            <person name="Thomas B.C."/>
            <person name="Singh A."/>
            <person name="Wilkins M.J."/>
            <person name="Karaoz U."/>
            <person name="Brodie E.L."/>
            <person name="Williams K.H."/>
            <person name="Hubbard S.S."/>
            <person name="Banfield J.F."/>
        </authorList>
    </citation>
    <scope>NUCLEOTIDE SEQUENCE [LARGE SCALE GENOMIC DNA]</scope>
</reference>
<sequence>MIGEFYDTINSLKDRSEVRLFFKSLLSADEIATLMRRIEVAVLLSANYKYINIIGLLGVSRGKISNVHKSLLQDDSGYKIVVKRLIENRKNRLRKMNKLERDKMSPLANLKKNPRHALLANLIDAAIFKIQEDGKELERAAIFFTPSAGSPRNKK</sequence>
<protein>
    <recommendedName>
        <fullName evidence="3">TrpR protein YerC/YecD</fullName>
    </recommendedName>
</protein>
<evidence type="ECO:0008006" key="3">
    <source>
        <dbReference type="Google" id="ProtNLM"/>
    </source>
</evidence>
<comment type="caution">
    <text evidence="1">The sequence shown here is derived from an EMBL/GenBank/DDBJ whole genome shotgun (WGS) entry which is preliminary data.</text>
</comment>
<dbReference type="Gene3D" id="1.10.1270.10">
    <property type="entry name" value="TrpR-like"/>
    <property type="match status" value="1"/>
</dbReference>
<dbReference type="InterPro" id="IPR038116">
    <property type="entry name" value="TrpR-like_sf"/>
</dbReference>
<evidence type="ECO:0000313" key="1">
    <source>
        <dbReference type="EMBL" id="OGZ65320.1"/>
    </source>
</evidence>
<evidence type="ECO:0000313" key="2">
    <source>
        <dbReference type="Proteomes" id="UP000179183"/>
    </source>
</evidence>
<dbReference type="Proteomes" id="UP000179183">
    <property type="component" value="Unassembled WGS sequence"/>
</dbReference>
<dbReference type="InterPro" id="IPR013368">
    <property type="entry name" value="YecD_YerC"/>
</dbReference>
<accession>A0A1G2HSX9</accession>
<dbReference type="EMBL" id="MHOQ01000046">
    <property type="protein sequence ID" value="OGZ65320.1"/>
    <property type="molecule type" value="Genomic_DNA"/>
</dbReference>
<proteinExistence type="predicted"/>
<dbReference type="PANTHER" id="PTHR40080:SF1">
    <property type="entry name" value="TRPR-LIKE PROTEIN YERC_YECD"/>
    <property type="match status" value="1"/>
</dbReference>
<dbReference type="GO" id="GO:0043565">
    <property type="term" value="F:sequence-specific DNA binding"/>
    <property type="evidence" value="ECO:0007669"/>
    <property type="project" value="InterPro"/>
</dbReference>
<name>A0A1G2HSX9_9BACT</name>
<gene>
    <name evidence="1" type="ORF">A3D34_01865</name>
</gene>
<dbReference type="SUPFAM" id="SSF48295">
    <property type="entry name" value="TrpR-like"/>
    <property type="match status" value="1"/>
</dbReference>
<dbReference type="NCBIfam" id="TIGR02531">
    <property type="entry name" value="yecD_yerC"/>
    <property type="match status" value="1"/>
</dbReference>
<organism evidence="1 2">
    <name type="scientific">Candidatus Staskawiczbacteria bacterium RIFCSPHIGHO2_02_FULL_33_16</name>
    <dbReference type="NCBI Taxonomy" id="1802204"/>
    <lineage>
        <taxon>Bacteria</taxon>
        <taxon>Candidatus Staskawicziibacteriota</taxon>
    </lineage>
</organism>